<evidence type="ECO:0000313" key="2">
    <source>
        <dbReference type="EMBL" id="KAJ8890546.1"/>
    </source>
</evidence>
<dbReference type="InterPro" id="IPR012337">
    <property type="entry name" value="RNaseH-like_sf"/>
</dbReference>
<evidence type="ECO:0000313" key="3">
    <source>
        <dbReference type="Proteomes" id="UP001159363"/>
    </source>
</evidence>
<dbReference type="Proteomes" id="UP001159363">
    <property type="component" value="Chromosome 3"/>
</dbReference>
<accession>A0ABQ9I1N1</accession>
<evidence type="ECO:0000259" key="1">
    <source>
        <dbReference type="Pfam" id="PF05699"/>
    </source>
</evidence>
<protein>
    <recommendedName>
        <fullName evidence="1">HAT C-terminal dimerisation domain-containing protein</fullName>
    </recommendedName>
</protein>
<sequence>MKGDKDVSVISLTKAFVEANIPLENLSEPSLKNFVETFVPGGVQLPCIKTLRDAYVPRIKEAAEEQWKESTAGQDVAVLCDETADKQGQCIFVVLFKTLQATDQQTLLVAGVQVLENSNANECLQAILEILSKYEIDHTRVTAIVLDSARYTTKCVNSVQVVLSSEEKRLVLFPSPILTRWNSSFESVEYVNEYLEDLVAYLKLLNVESTVALQHFKRLSKEELAIIHISEKGFLEGYSAFKQIVTGKIKHSENGIDVLQILLSLKLNHTTFACNALKAVWIPISNVDSERAFSAHSDVFSDKRRSLKLENVELMVSLYFKDKI</sequence>
<dbReference type="SUPFAM" id="SSF53098">
    <property type="entry name" value="Ribonuclease H-like"/>
    <property type="match status" value="1"/>
</dbReference>
<organism evidence="2 3">
    <name type="scientific">Dryococelus australis</name>
    <dbReference type="NCBI Taxonomy" id="614101"/>
    <lineage>
        <taxon>Eukaryota</taxon>
        <taxon>Metazoa</taxon>
        <taxon>Ecdysozoa</taxon>
        <taxon>Arthropoda</taxon>
        <taxon>Hexapoda</taxon>
        <taxon>Insecta</taxon>
        <taxon>Pterygota</taxon>
        <taxon>Neoptera</taxon>
        <taxon>Polyneoptera</taxon>
        <taxon>Phasmatodea</taxon>
        <taxon>Verophasmatodea</taxon>
        <taxon>Anareolatae</taxon>
        <taxon>Phasmatidae</taxon>
        <taxon>Eurycanthinae</taxon>
        <taxon>Dryococelus</taxon>
    </lineage>
</organism>
<dbReference type="InterPro" id="IPR008906">
    <property type="entry name" value="HATC_C_dom"/>
</dbReference>
<reference evidence="2 3" key="1">
    <citation type="submission" date="2023-02" db="EMBL/GenBank/DDBJ databases">
        <title>LHISI_Scaffold_Assembly.</title>
        <authorList>
            <person name="Stuart O.P."/>
            <person name="Cleave R."/>
            <person name="Magrath M.J.L."/>
            <person name="Mikheyev A.S."/>
        </authorList>
    </citation>
    <scope>NUCLEOTIDE SEQUENCE [LARGE SCALE GENOMIC DNA]</scope>
    <source>
        <strain evidence="2">Daus_M_001</strain>
        <tissue evidence="2">Leg muscle</tissue>
    </source>
</reference>
<proteinExistence type="predicted"/>
<gene>
    <name evidence="2" type="ORF">PR048_010055</name>
</gene>
<keyword evidence="3" id="KW-1185">Reference proteome</keyword>
<comment type="caution">
    <text evidence="2">The sequence shown here is derived from an EMBL/GenBank/DDBJ whole genome shotgun (WGS) entry which is preliminary data.</text>
</comment>
<dbReference type="Pfam" id="PF05699">
    <property type="entry name" value="Dimer_Tnp_hAT"/>
    <property type="match status" value="1"/>
</dbReference>
<dbReference type="EMBL" id="JARBHB010000003">
    <property type="protein sequence ID" value="KAJ8890546.1"/>
    <property type="molecule type" value="Genomic_DNA"/>
</dbReference>
<name>A0ABQ9I1N1_9NEOP</name>
<feature type="domain" description="HAT C-terminal dimerisation" evidence="1">
    <location>
        <begin position="281"/>
        <end position="318"/>
    </location>
</feature>